<dbReference type="Gene3D" id="1.10.287.70">
    <property type="match status" value="1"/>
</dbReference>
<dbReference type="InterPro" id="IPR001320">
    <property type="entry name" value="Iontro_rcpt_C"/>
</dbReference>
<dbReference type="Pfam" id="PF01094">
    <property type="entry name" value="ANF_receptor"/>
    <property type="match status" value="1"/>
</dbReference>
<evidence type="ECO:0000256" key="13">
    <source>
        <dbReference type="ARBA" id="ARBA00023303"/>
    </source>
</evidence>
<evidence type="ECO:0000256" key="3">
    <source>
        <dbReference type="ARBA" id="ARBA00022692"/>
    </source>
</evidence>
<organism evidence="24">
    <name type="scientific">Taenia asiatica</name>
    <name type="common">Asian tapeworm</name>
    <dbReference type="NCBI Taxonomy" id="60517"/>
    <lineage>
        <taxon>Eukaryota</taxon>
        <taxon>Metazoa</taxon>
        <taxon>Spiralia</taxon>
        <taxon>Lophotrochozoa</taxon>
        <taxon>Platyhelminthes</taxon>
        <taxon>Cestoda</taxon>
        <taxon>Eucestoda</taxon>
        <taxon>Cyclophyllidea</taxon>
        <taxon>Taeniidae</taxon>
        <taxon>Taenia</taxon>
    </lineage>
</organism>
<evidence type="ECO:0000256" key="2">
    <source>
        <dbReference type="ARBA" id="ARBA00022475"/>
    </source>
</evidence>
<dbReference type="STRING" id="60517.A0A158R7M8"/>
<dbReference type="SMART" id="SM00918">
    <property type="entry name" value="Lig_chan-Glu_bd"/>
    <property type="match status" value="1"/>
</dbReference>
<accession>A0A158R7M8</accession>
<evidence type="ECO:0000313" key="23">
    <source>
        <dbReference type="Proteomes" id="UP000282613"/>
    </source>
</evidence>
<feature type="compositionally biased region" description="Acidic residues" evidence="18">
    <location>
        <begin position="284"/>
        <end position="297"/>
    </location>
</feature>
<dbReference type="OrthoDB" id="5984008at2759"/>
<dbReference type="Pfam" id="PF00060">
    <property type="entry name" value="Lig_chan"/>
    <property type="match status" value="1"/>
</dbReference>
<evidence type="ECO:0000256" key="12">
    <source>
        <dbReference type="ARBA" id="ARBA00023286"/>
    </source>
</evidence>
<evidence type="ECO:0000256" key="1">
    <source>
        <dbReference type="ARBA" id="ARBA00022448"/>
    </source>
</evidence>
<dbReference type="FunFam" id="3.40.190.10:FF:000024">
    <property type="entry name" value="Glutamate receptor, ionotropic, delta 1"/>
    <property type="match status" value="1"/>
</dbReference>
<gene>
    <name evidence="22" type="ORF">TASK_LOCUS4082</name>
</gene>
<evidence type="ECO:0000256" key="18">
    <source>
        <dbReference type="SAM" id="MobiDB-lite"/>
    </source>
</evidence>
<reference evidence="22 23" key="2">
    <citation type="submission" date="2018-11" db="EMBL/GenBank/DDBJ databases">
        <authorList>
            <consortium name="Pathogen Informatics"/>
        </authorList>
    </citation>
    <scope>NUCLEOTIDE SEQUENCE [LARGE SCALE GENOMIC DNA]</scope>
</reference>
<feature type="compositionally biased region" description="Low complexity" evidence="18">
    <location>
        <begin position="1016"/>
        <end position="1027"/>
    </location>
</feature>
<keyword evidence="13" id="KW-0407">Ion channel</keyword>
<dbReference type="InterPro" id="IPR028082">
    <property type="entry name" value="Peripla_BP_I"/>
</dbReference>
<dbReference type="FunFam" id="3.40.190.10:FF:000060">
    <property type="entry name" value="Glutamate receptor ionotropic, kainate 1"/>
    <property type="match status" value="1"/>
</dbReference>
<dbReference type="Proteomes" id="UP000282613">
    <property type="component" value="Unassembled WGS sequence"/>
</dbReference>
<feature type="compositionally biased region" description="Basic residues" evidence="18">
    <location>
        <begin position="978"/>
        <end position="993"/>
    </location>
</feature>
<evidence type="ECO:0000256" key="11">
    <source>
        <dbReference type="ARBA" id="ARBA00023257"/>
    </source>
</evidence>
<dbReference type="SUPFAM" id="SSF53822">
    <property type="entry name" value="Periplasmic binding protein-like I"/>
    <property type="match status" value="1"/>
</dbReference>
<evidence type="ECO:0000313" key="24">
    <source>
        <dbReference type="WBParaSite" id="TASK_0000408101-mRNA-1"/>
    </source>
</evidence>
<feature type="binding site" evidence="15">
    <location>
        <position position="708"/>
    </location>
    <ligand>
        <name>L-glutamate</name>
        <dbReference type="ChEBI" id="CHEBI:29985"/>
    </ligand>
</feature>
<dbReference type="GO" id="GO:0038023">
    <property type="term" value="F:signaling receptor activity"/>
    <property type="evidence" value="ECO:0007669"/>
    <property type="project" value="InterPro"/>
</dbReference>
<comment type="subcellular location">
    <subcellularLocation>
        <location evidence="14">Postsynaptic cell membrane</location>
        <topology evidence="14">Multi-pass membrane protein</topology>
    </subcellularLocation>
</comment>
<dbReference type="AlphaFoldDB" id="A0A158R7M8"/>
<keyword evidence="12" id="KW-1071">Ligand-gated ion channel</keyword>
<keyword evidence="1" id="KW-0813">Transport</keyword>
<evidence type="ECO:0000259" key="20">
    <source>
        <dbReference type="SMART" id="SM00079"/>
    </source>
</evidence>
<evidence type="ECO:0000256" key="14">
    <source>
        <dbReference type="ARBA" id="ARBA00034104"/>
    </source>
</evidence>
<evidence type="ECO:0000256" key="15">
    <source>
        <dbReference type="PIRSR" id="PIRSR601508-1"/>
    </source>
</evidence>
<dbReference type="SMART" id="SM00079">
    <property type="entry name" value="PBPe"/>
    <property type="match status" value="1"/>
</dbReference>
<dbReference type="Gene3D" id="3.40.190.10">
    <property type="entry name" value="Periplasmic binding protein-like II"/>
    <property type="match status" value="1"/>
</dbReference>
<feature type="domain" description="Ionotropic glutamate receptor C-terminal" evidence="20">
    <location>
        <begin position="447"/>
        <end position="819"/>
    </location>
</feature>
<dbReference type="EMBL" id="UYRS01018327">
    <property type="protein sequence ID" value="VDK32840.1"/>
    <property type="molecule type" value="Genomic_DNA"/>
</dbReference>
<evidence type="ECO:0000256" key="6">
    <source>
        <dbReference type="ARBA" id="ARBA00023018"/>
    </source>
</evidence>
<feature type="domain" description="Ionotropic glutamate receptor L-glutamate and glycine-binding" evidence="21">
    <location>
        <begin position="457"/>
        <end position="526"/>
    </location>
</feature>
<keyword evidence="9" id="KW-0675">Receptor</keyword>
<dbReference type="Gene3D" id="3.40.50.2300">
    <property type="match status" value="2"/>
</dbReference>
<evidence type="ECO:0000256" key="9">
    <source>
        <dbReference type="ARBA" id="ARBA00023170"/>
    </source>
</evidence>
<evidence type="ECO:0000256" key="10">
    <source>
        <dbReference type="ARBA" id="ARBA00023180"/>
    </source>
</evidence>
<dbReference type="PANTHER" id="PTHR18966">
    <property type="entry name" value="IONOTROPIC GLUTAMATE RECEPTOR"/>
    <property type="match status" value="1"/>
</dbReference>
<keyword evidence="7" id="KW-0406">Ion transport</keyword>
<keyword evidence="3 19" id="KW-0812">Transmembrane</keyword>
<feature type="region of interest" description="Disordered" evidence="18">
    <location>
        <begin position="284"/>
        <end position="304"/>
    </location>
</feature>
<dbReference type="FunFam" id="1.10.287.70:FF:000010">
    <property type="entry name" value="Putative glutamate receptor ionotropic kainate 1"/>
    <property type="match status" value="1"/>
</dbReference>
<dbReference type="SUPFAM" id="SSF81324">
    <property type="entry name" value="Voltage-gated potassium channels"/>
    <property type="match status" value="1"/>
</dbReference>
<keyword evidence="6" id="KW-0770">Synapse</keyword>
<evidence type="ECO:0000256" key="19">
    <source>
        <dbReference type="SAM" id="Phobius"/>
    </source>
</evidence>
<keyword evidence="10" id="KW-0325">Glycoprotein</keyword>
<protein>
    <submittedName>
        <fullName evidence="24">Glutamate receptor</fullName>
    </submittedName>
</protein>
<evidence type="ECO:0000256" key="4">
    <source>
        <dbReference type="ARBA" id="ARBA00022729"/>
    </source>
</evidence>
<keyword evidence="23" id="KW-1185">Reference proteome</keyword>
<dbReference type="SUPFAM" id="SSF53850">
    <property type="entry name" value="Periplasmic binding protein-like II"/>
    <property type="match status" value="1"/>
</dbReference>
<dbReference type="InterPro" id="IPR001828">
    <property type="entry name" value="ANF_lig-bd_rcpt"/>
</dbReference>
<feature type="site" description="Crucial to convey clamshell closure to channel opening" evidence="16">
    <location>
        <position position="687"/>
    </location>
</feature>
<feature type="transmembrane region" description="Helical" evidence="19">
    <location>
        <begin position="658"/>
        <end position="678"/>
    </location>
</feature>
<feature type="transmembrane region" description="Helical" evidence="19">
    <location>
        <begin position="582"/>
        <end position="601"/>
    </location>
</feature>
<dbReference type="GO" id="GO:0045211">
    <property type="term" value="C:postsynaptic membrane"/>
    <property type="evidence" value="ECO:0007669"/>
    <property type="project" value="UniProtKB-SubCell"/>
</dbReference>
<evidence type="ECO:0000256" key="16">
    <source>
        <dbReference type="PIRSR" id="PIRSR601508-2"/>
    </source>
</evidence>
<evidence type="ECO:0000313" key="22">
    <source>
        <dbReference type="EMBL" id="VDK32840.1"/>
    </source>
</evidence>
<feature type="region of interest" description="Disordered" evidence="18">
    <location>
        <begin position="943"/>
        <end position="1030"/>
    </location>
</feature>
<feature type="binding site" evidence="15">
    <location>
        <position position="542"/>
    </location>
    <ligand>
        <name>L-glutamate</name>
        <dbReference type="ChEBI" id="CHEBI:29985"/>
    </ligand>
</feature>
<keyword evidence="17" id="KW-1015">Disulfide bond</keyword>
<proteinExistence type="predicted"/>
<dbReference type="Pfam" id="PF10613">
    <property type="entry name" value="Lig_chan-Glu_bd"/>
    <property type="match status" value="1"/>
</dbReference>
<sequence length="1121" mass="126123">MFKFSVNAFNCQRISGVILEDSSPGKEAAFRKAIYSANERLSRSQRSSTQAVSLNLLLKNIEVADTFAAASATCQLLSEGVVAIFGPDSPTASAQVQWICQNHHVPYLLAQWDPIELLDEVADAYGDNKAGTLLNFTINLHPSHDEVGEALVDFLHKAEEWQQLGFIYAHDDSLVRYEKLLSMFKGRLMIRRLNTAALTHKYIIKYFMTTRSQNRFVVDIPKAEIEEFLKLVSEYNMTDQYYSYIFTDWDAQFTDPRAFSVDKGANFTALSLLPLLRVNYRTTEEEEKEVEEMEEEEEGRHMVDEWDPLNPLQENEEQYSSPQNSLTYYFLILDTMNLLAHGISRMANAMTIQPSVGLTCDSKDIWPQGTRLLAEIKSVKGDEFRGQTGRVEFDSNGRRKNVNITILEMSQDGILEYGYWNAKDKLVVTKEFSTTQAEIYKELKDQVLRVATIEEIPFMMYKGPAGERKSSNPQDWHGFCIDLLDECAAALEFNYTVHPVTDGNYGTAMIVNGQEVWDGIIGELQFRKADLAVAMLTISYERERVIDFTTPFMNLGISIIFKKPEEKKPDLLSFLRPLSPAVWGYVLIAYVGVSMALFFVARFSPYEWTNPHPCNVDSQLLKNNFNMLNSLWFTIGSLMQQGSDILPRATSTRIIAGFWWFFTLIIISSYTANLAAFLTVERMQAPIEDANDLAKQTKIKYGTRSGGSSAAFFAKSNQSVYQRMWQYMSSQKGVMINNATEAIARVKRGGYAYILESTTNEYFTQRNCDLIQIGDNLDSKGYGIGFPQGSKYRDAFTEVILQLQASQRLEQIRHHWWRYYNITTPCSEKVTKSKDTSSLGVEQIGGCFVMILIGLGASVLISLQEFLYKIYHRVTITKRPFSEEIAREFRFSMARSSTRDFGAESALRLPPPPLPSQCLLPTKECRMAALAYAPCLPAVVRSSPPPSAADTSGNVQPGMRRSRSSDSRRPSALEVARMHRRASCRRSSSRHALRSSPQPSQGQLIQLKSSQQHLNSSPLHSLSATSSEGPINSANANPAFISDSTRILHPVNGCSVPVEINAHRLLTVSGPSNDLRRYPPPAPPMPQIGFVVRGNGDTYPPPLAGPTGRSYGDIRVKKFTC</sequence>
<dbReference type="InterPro" id="IPR001508">
    <property type="entry name" value="Iono_Glu_rcpt_met"/>
</dbReference>
<dbReference type="PRINTS" id="PR00177">
    <property type="entry name" value="NMDARECEPTOR"/>
</dbReference>
<reference evidence="24" key="1">
    <citation type="submission" date="2016-04" db="UniProtKB">
        <authorList>
            <consortium name="WormBaseParasite"/>
        </authorList>
    </citation>
    <scope>IDENTIFICATION</scope>
</reference>
<feature type="binding site" evidence="15">
    <location>
        <position position="537"/>
    </location>
    <ligand>
        <name>L-glutamate</name>
        <dbReference type="ChEBI" id="CHEBI:29985"/>
    </ligand>
</feature>
<keyword evidence="8 19" id="KW-0472">Membrane</keyword>
<evidence type="ECO:0000256" key="7">
    <source>
        <dbReference type="ARBA" id="ARBA00023065"/>
    </source>
</evidence>
<dbReference type="WBParaSite" id="TASK_0000408101-mRNA-1">
    <property type="protein sequence ID" value="TASK_0000408101-mRNA-1"/>
    <property type="gene ID" value="TASK_0000408101"/>
</dbReference>
<evidence type="ECO:0000259" key="21">
    <source>
        <dbReference type="SMART" id="SM00918"/>
    </source>
</evidence>
<feature type="binding site" evidence="15">
    <location>
        <position position="709"/>
    </location>
    <ligand>
        <name>L-glutamate</name>
        <dbReference type="ChEBI" id="CHEBI:29985"/>
    </ligand>
</feature>
<keyword evidence="4" id="KW-0732">Signal</keyword>
<name>A0A158R7M8_TAEAS</name>
<keyword evidence="5 19" id="KW-1133">Transmembrane helix</keyword>
<feature type="compositionally biased region" description="Polar residues" evidence="18">
    <location>
        <begin position="997"/>
        <end position="1015"/>
    </location>
</feature>
<dbReference type="InterPro" id="IPR019594">
    <property type="entry name" value="Glu/Gly-bd"/>
</dbReference>
<feature type="binding site" evidence="15">
    <location>
        <position position="756"/>
    </location>
    <ligand>
        <name>L-glutamate</name>
        <dbReference type="ChEBI" id="CHEBI:29985"/>
    </ligand>
</feature>
<dbReference type="GO" id="GO:0015276">
    <property type="term" value="F:ligand-gated monoatomic ion channel activity"/>
    <property type="evidence" value="ECO:0007669"/>
    <property type="project" value="InterPro"/>
</dbReference>
<evidence type="ECO:0000256" key="17">
    <source>
        <dbReference type="PIRSR" id="PIRSR601508-3"/>
    </source>
</evidence>
<feature type="disulfide bond" evidence="17">
    <location>
        <begin position="768"/>
        <end position="826"/>
    </location>
</feature>
<keyword evidence="11" id="KW-0628">Postsynaptic cell membrane</keyword>
<dbReference type="InterPro" id="IPR015683">
    <property type="entry name" value="Ionotropic_Glu_rcpt"/>
</dbReference>
<evidence type="ECO:0000256" key="8">
    <source>
        <dbReference type="ARBA" id="ARBA00023136"/>
    </source>
</evidence>
<keyword evidence="2" id="KW-1003">Cell membrane</keyword>
<evidence type="ECO:0000256" key="5">
    <source>
        <dbReference type="ARBA" id="ARBA00022989"/>
    </source>
</evidence>